<evidence type="ECO:0000313" key="1">
    <source>
        <dbReference type="EnsemblMetazoa" id="ACUA016413-PA"/>
    </source>
</evidence>
<proteinExistence type="predicted"/>
<dbReference type="AlphaFoldDB" id="A0A182MEM9"/>
<dbReference type="EMBL" id="AXCM01001596">
    <property type="status" value="NOT_ANNOTATED_CDS"/>
    <property type="molecule type" value="Genomic_DNA"/>
</dbReference>
<evidence type="ECO:0000313" key="2">
    <source>
        <dbReference type="Proteomes" id="UP000075883"/>
    </source>
</evidence>
<accession>A0A182MEM9</accession>
<name>A0A182MEM9_9DIPT</name>
<reference evidence="2" key="1">
    <citation type="submission" date="2013-09" db="EMBL/GenBank/DDBJ databases">
        <title>The Genome Sequence of Anopheles culicifacies species A.</title>
        <authorList>
            <consortium name="The Broad Institute Genomics Platform"/>
            <person name="Neafsey D.E."/>
            <person name="Besansky N."/>
            <person name="Howell P."/>
            <person name="Walton C."/>
            <person name="Young S.K."/>
            <person name="Zeng Q."/>
            <person name="Gargeya S."/>
            <person name="Fitzgerald M."/>
            <person name="Haas B."/>
            <person name="Abouelleil A."/>
            <person name="Allen A.W."/>
            <person name="Alvarado L."/>
            <person name="Arachchi H.M."/>
            <person name="Berlin A.M."/>
            <person name="Chapman S.B."/>
            <person name="Gainer-Dewar J."/>
            <person name="Goldberg J."/>
            <person name="Griggs A."/>
            <person name="Gujja S."/>
            <person name="Hansen M."/>
            <person name="Howarth C."/>
            <person name="Imamovic A."/>
            <person name="Ireland A."/>
            <person name="Larimer J."/>
            <person name="McCowan C."/>
            <person name="Murphy C."/>
            <person name="Pearson M."/>
            <person name="Poon T.W."/>
            <person name="Priest M."/>
            <person name="Roberts A."/>
            <person name="Saif S."/>
            <person name="Shea T."/>
            <person name="Sisk P."/>
            <person name="Sykes S."/>
            <person name="Wortman J."/>
            <person name="Nusbaum C."/>
            <person name="Birren B."/>
        </authorList>
    </citation>
    <scope>NUCLEOTIDE SEQUENCE [LARGE SCALE GENOMIC DNA]</scope>
    <source>
        <strain evidence="2">A-37</strain>
    </source>
</reference>
<dbReference type="VEuPathDB" id="VectorBase:ACUA016413"/>
<sequence>MPHPISIASASDQALFGVRGEFVMQPEQCSINAVLYQKRNYHLMITNRLLADDHGEITILHFYAHQQYRAIEKPAQELRKSRSYGSTVEIAFVSAMLRLGMLKHPICVKCVL</sequence>
<dbReference type="Proteomes" id="UP000075883">
    <property type="component" value="Unassembled WGS sequence"/>
</dbReference>
<dbReference type="EnsemblMetazoa" id="ACUA016413-RA">
    <property type="protein sequence ID" value="ACUA016413-PA"/>
    <property type="gene ID" value="ACUA016413"/>
</dbReference>
<reference evidence="1" key="2">
    <citation type="submission" date="2020-05" db="UniProtKB">
        <authorList>
            <consortium name="EnsemblMetazoa"/>
        </authorList>
    </citation>
    <scope>IDENTIFICATION</scope>
    <source>
        <strain evidence="1">A-37</strain>
    </source>
</reference>
<keyword evidence="2" id="KW-1185">Reference proteome</keyword>
<organism evidence="1 2">
    <name type="scientific">Anopheles culicifacies</name>
    <dbReference type="NCBI Taxonomy" id="139723"/>
    <lineage>
        <taxon>Eukaryota</taxon>
        <taxon>Metazoa</taxon>
        <taxon>Ecdysozoa</taxon>
        <taxon>Arthropoda</taxon>
        <taxon>Hexapoda</taxon>
        <taxon>Insecta</taxon>
        <taxon>Pterygota</taxon>
        <taxon>Neoptera</taxon>
        <taxon>Endopterygota</taxon>
        <taxon>Diptera</taxon>
        <taxon>Nematocera</taxon>
        <taxon>Culicoidea</taxon>
        <taxon>Culicidae</taxon>
        <taxon>Anophelinae</taxon>
        <taxon>Anopheles</taxon>
        <taxon>culicifacies species complex</taxon>
    </lineage>
</organism>
<protein>
    <submittedName>
        <fullName evidence="1">Uncharacterized protein</fullName>
    </submittedName>
</protein>